<reference evidence="3" key="1">
    <citation type="journal article" date="2013" name="Nature">
        <title>Pan genome of the phytoplankton Emiliania underpins its global distribution.</title>
        <authorList>
            <person name="Read B.A."/>
            <person name="Kegel J."/>
            <person name="Klute M.J."/>
            <person name="Kuo A."/>
            <person name="Lefebvre S.C."/>
            <person name="Maumus F."/>
            <person name="Mayer C."/>
            <person name="Miller J."/>
            <person name="Monier A."/>
            <person name="Salamov A."/>
            <person name="Young J."/>
            <person name="Aguilar M."/>
            <person name="Claverie J.M."/>
            <person name="Frickenhaus S."/>
            <person name="Gonzalez K."/>
            <person name="Herman E.K."/>
            <person name="Lin Y.C."/>
            <person name="Napier J."/>
            <person name="Ogata H."/>
            <person name="Sarno A.F."/>
            <person name="Shmutz J."/>
            <person name="Schroeder D."/>
            <person name="de Vargas C."/>
            <person name="Verret F."/>
            <person name="von Dassow P."/>
            <person name="Valentin K."/>
            <person name="Van de Peer Y."/>
            <person name="Wheeler G."/>
            <person name="Dacks J.B."/>
            <person name="Delwiche C.F."/>
            <person name="Dyhrman S.T."/>
            <person name="Glockner G."/>
            <person name="John U."/>
            <person name="Richards T."/>
            <person name="Worden A.Z."/>
            <person name="Zhang X."/>
            <person name="Grigoriev I.V."/>
            <person name="Allen A.E."/>
            <person name="Bidle K."/>
            <person name="Borodovsky M."/>
            <person name="Bowler C."/>
            <person name="Brownlee C."/>
            <person name="Cock J.M."/>
            <person name="Elias M."/>
            <person name="Gladyshev V.N."/>
            <person name="Groth M."/>
            <person name="Guda C."/>
            <person name="Hadaegh A."/>
            <person name="Iglesias-Rodriguez M.D."/>
            <person name="Jenkins J."/>
            <person name="Jones B.M."/>
            <person name="Lawson T."/>
            <person name="Leese F."/>
            <person name="Lindquist E."/>
            <person name="Lobanov A."/>
            <person name="Lomsadze A."/>
            <person name="Malik S.B."/>
            <person name="Marsh M.E."/>
            <person name="Mackinder L."/>
            <person name="Mock T."/>
            <person name="Mueller-Roeber B."/>
            <person name="Pagarete A."/>
            <person name="Parker M."/>
            <person name="Probert I."/>
            <person name="Quesneville H."/>
            <person name="Raines C."/>
            <person name="Rensing S.A."/>
            <person name="Riano-Pachon D.M."/>
            <person name="Richier S."/>
            <person name="Rokitta S."/>
            <person name="Shiraiwa Y."/>
            <person name="Soanes D.M."/>
            <person name="van der Giezen M."/>
            <person name="Wahlund T.M."/>
            <person name="Williams B."/>
            <person name="Wilson W."/>
            <person name="Wolfe G."/>
            <person name="Wurch L.L."/>
        </authorList>
    </citation>
    <scope>NUCLEOTIDE SEQUENCE</scope>
</reference>
<feature type="compositionally biased region" description="Low complexity" evidence="1">
    <location>
        <begin position="90"/>
        <end position="99"/>
    </location>
</feature>
<accession>A0A0D3IJS1</accession>
<evidence type="ECO:0000313" key="3">
    <source>
        <dbReference type="Proteomes" id="UP000013827"/>
    </source>
</evidence>
<dbReference type="Proteomes" id="UP000013827">
    <property type="component" value="Unassembled WGS sequence"/>
</dbReference>
<evidence type="ECO:0000313" key="2">
    <source>
        <dbReference type="EnsemblProtists" id="EOD11506"/>
    </source>
</evidence>
<dbReference type="GeneID" id="17257660"/>
<dbReference type="HOGENOM" id="CLU_2054121_0_0_1"/>
<dbReference type="AlphaFoldDB" id="A0A0D3IJS1"/>
<organism evidence="2 3">
    <name type="scientific">Emiliania huxleyi (strain CCMP1516)</name>
    <dbReference type="NCBI Taxonomy" id="280463"/>
    <lineage>
        <taxon>Eukaryota</taxon>
        <taxon>Haptista</taxon>
        <taxon>Haptophyta</taxon>
        <taxon>Prymnesiophyceae</taxon>
        <taxon>Isochrysidales</taxon>
        <taxon>Noelaerhabdaceae</taxon>
        <taxon>Emiliania</taxon>
    </lineage>
</organism>
<dbReference type="EnsemblProtists" id="EOD11506">
    <property type="protein sequence ID" value="EOD11506"/>
    <property type="gene ID" value="EMIHUDRAFT_247869"/>
</dbReference>
<name>A0A0D3IJS1_EMIH1</name>
<sequence>MLDPSGQPMCRMAAKRGRWYLAKGLASLLPEGDPLAAQAPGRTIRLHFEPGGPGNAAEPWLLAGKRNAHGVSRSPAPRRQALGQEEAKARSAALALSSHHGARIPAGRQAACSEEGGVRMRSLLTAVLE</sequence>
<protein>
    <submittedName>
        <fullName evidence="2">Uncharacterized protein</fullName>
    </submittedName>
</protein>
<dbReference type="RefSeq" id="XP_005763935.1">
    <property type="nucleotide sequence ID" value="XM_005763878.1"/>
</dbReference>
<dbReference type="PaxDb" id="2903-EOD11506"/>
<proteinExistence type="predicted"/>
<reference evidence="2" key="2">
    <citation type="submission" date="2024-10" db="UniProtKB">
        <authorList>
            <consortium name="EnsemblProtists"/>
        </authorList>
    </citation>
    <scope>IDENTIFICATION</scope>
</reference>
<feature type="region of interest" description="Disordered" evidence="1">
    <location>
        <begin position="67"/>
        <end position="112"/>
    </location>
</feature>
<keyword evidence="3" id="KW-1185">Reference proteome</keyword>
<evidence type="ECO:0000256" key="1">
    <source>
        <dbReference type="SAM" id="MobiDB-lite"/>
    </source>
</evidence>
<dbReference type="KEGG" id="ehx:EMIHUDRAFT_247869"/>